<keyword evidence="2" id="KW-1003">Cell membrane</keyword>
<comment type="caution">
    <text evidence="6">The sequence shown here is derived from an EMBL/GenBank/DDBJ whole genome shotgun (WGS) entry which is preliminary data.</text>
</comment>
<evidence type="ECO:0000256" key="2">
    <source>
        <dbReference type="ARBA" id="ARBA00022475"/>
    </source>
</evidence>
<reference evidence="6 7" key="1">
    <citation type="submission" date="2023-04" db="EMBL/GenBank/DDBJ databases">
        <title>A novel bacteria isolated from coastal sediment.</title>
        <authorList>
            <person name="Liu X.-J."/>
            <person name="Du Z.-J."/>
        </authorList>
    </citation>
    <scope>NUCLEOTIDE SEQUENCE [LARGE SCALE GENOMIC DNA]</scope>
    <source>
        <strain evidence="6 7">SDUM461004</strain>
    </source>
</reference>
<evidence type="ECO:0008006" key="8">
    <source>
        <dbReference type="Google" id="ProtNLM"/>
    </source>
</evidence>
<keyword evidence="7" id="KW-1185">Reference proteome</keyword>
<comment type="subcellular location">
    <subcellularLocation>
        <location evidence="1">Cell membrane</location>
    </subcellularLocation>
</comment>
<dbReference type="Proteomes" id="UP001243717">
    <property type="component" value="Unassembled WGS sequence"/>
</dbReference>
<feature type="transmembrane region" description="Helical" evidence="5">
    <location>
        <begin position="12"/>
        <end position="33"/>
    </location>
</feature>
<dbReference type="PANTHER" id="PTHR47529">
    <property type="entry name" value="PEPTIDYL-PROLYL CIS-TRANS ISOMERASE D"/>
    <property type="match status" value="1"/>
</dbReference>
<dbReference type="RefSeq" id="WP_308983605.1">
    <property type="nucleotide sequence ID" value="NZ_JARXIC010000002.1"/>
</dbReference>
<protein>
    <recommendedName>
        <fullName evidence="8">PpiC domain-containing protein</fullName>
    </recommendedName>
</protein>
<accession>A0ABU1AEC2</accession>
<name>A0ABU1AEC2_9BACT</name>
<dbReference type="PANTHER" id="PTHR47529:SF1">
    <property type="entry name" value="PERIPLASMIC CHAPERONE PPID"/>
    <property type="match status" value="1"/>
</dbReference>
<evidence type="ECO:0000313" key="7">
    <source>
        <dbReference type="Proteomes" id="UP001243717"/>
    </source>
</evidence>
<keyword evidence="5" id="KW-1133">Transmembrane helix</keyword>
<evidence type="ECO:0000313" key="6">
    <source>
        <dbReference type="EMBL" id="MDQ8193096.1"/>
    </source>
</evidence>
<dbReference type="EMBL" id="JARXIC010000002">
    <property type="protein sequence ID" value="MDQ8193096.1"/>
    <property type="molecule type" value="Genomic_DNA"/>
</dbReference>
<proteinExistence type="predicted"/>
<evidence type="ECO:0000256" key="4">
    <source>
        <dbReference type="ARBA" id="ARBA00023186"/>
    </source>
</evidence>
<organism evidence="6 7">
    <name type="scientific">Thalassobacterium sedimentorum</name>
    <dbReference type="NCBI Taxonomy" id="3041258"/>
    <lineage>
        <taxon>Bacteria</taxon>
        <taxon>Pseudomonadati</taxon>
        <taxon>Verrucomicrobiota</taxon>
        <taxon>Opitutia</taxon>
        <taxon>Puniceicoccales</taxon>
        <taxon>Coraliomargaritaceae</taxon>
        <taxon>Thalassobacterium</taxon>
    </lineage>
</organism>
<keyword evidence="5" id="KW-0812">Transmembrane</keyword>
<evidence type="ECO:0000256" key="5">
    <source>
        <dbReference type="SAM" id="Phobius"/>
    </source>
</evidence>
<sequence length="560" mass="62185">MISWIQHHLIRHGRWIFLSLLALIIVAFVFTIGNTPGCTTDRSGYQENLFYGIDLNASRERDVIIEKVQLSAYLNGQQIRSDEQFQNQLTSRIALLHLADEIGVPAPDQQTLADYITTKNAFRGADGEFSADAYTSFVDSMESNPRSQQGLILIVLEEDYRMNQIGSVLSGPGYLLPSEALAQTQRNRTKLTLATAELDYAAFTPEIPEDKAALSEYYENNKLRYEIPERIQASYVAFKNDQYATQLPEASEAELREHFIANRAQFVAEFEANKASSTKNSDDTASDDTAEAPVTFADVREAVAQSYLTEQESRIANQAAQAFAYKLYRDEIKRDSAAFNELLNTSNVSLTKIEPYTLAGASQRALSAELLESAFQLGGNRYFSDAYPIDGGFAVLIYQGRIAPEVPSLEEVQDEVLADYQAEEKRRLFNEKGENLQAELEAKLSEGSTFTEAAETLGLNAQSFETFSAQDAPTELNRSALQKAQSMQAGEISPMLTSGGTGIFVYLENKEIPEIANDDEDLTQAEEYLARFAAYTSGTSFANELVFRGLPDTSTEELAE</sequence>
<evidence type="ECO:0000256" key="1">
    <source>
        <dbReference type="ARBA" id="ARBA00004236"/>
    </source>
</evidence>
<gene>
    <name evidence="6" type="ORF">QEH59_01570</name>
</gene>
<evidence type="ECO:0000256" key="3">
    <source>
        <dbReference type="ARBA" id="ARBA00023136"/>
    </source>
</evidence>
<keyword evidence="4" id="KW-0143">Chaperone</keyword>
<keyword evidence="3 5" id="KW-0472">Membrane</keyword>
<dbReference type="InterPro" id="IPR052029">
    <property type="entry name" value="PpiD_chaperone"/>
</dbReference>